<dbReference type="AlphaFoldDB" id="A0A073K3T4"/>
<dbReference type="InterPro" id="IPR019949">
    <property type="entry name" value="CmoO-like"/>
</dbReference>
<dbReference type="SUPFAM" id="SSF51679">
    <property type="entry name" value="Bacterial luciferase-like"/>
    <property type="match status" value="1"/>
</dbReference>
<evidence type="ECO:0000259" key="2">
    <source>
        <dbReference type="Pfam" id="PF00296"/>
    </source>
</evidence>
<organism evidence="3 4">
    <name type="scientific">Bacillus manliponensis</name>
    <dbReference type="NCBI Taxonomy" id="574376"/>
    <lineage>
        <taxon>Bacteria</taxon>
        <taxon>Bacillati</taxon>
        <taxon>Bacillota</taxon>
        <taxon>Bacilli</taxon>
        <taxon>Bacillales</taxon>
        <taxon>Bacillaceae</taxon>
        <taxon>Bacillus</taxon>
        <taxon>Bacillus cereus group</taxon>
    </lineage>
</organism>
<dbReference type="Gene3D" id="3.20.20.30">
    <property type="entry name" value="Luciferase-like domain"/>
    <property type="match status" value="1"/>
</dbReference>
<dbReference type="Proteomes" id="UP000027822">
    <property type="component" value="Unassembled WGS sequence"/>
</dbReference>
<dbReference type="CDD" id="cd00347">
    <property type="entry name" value="Flavin_utilizing_monoxygenases"/>
    <property type="match status" value="1"/>
</dbReference>
<dbReference type="PANTHER" id="PTHR30137:SF6">
    <property type="entry name" value="LUCIFERASE-LIKE MONOOXYGENASE"/>
    <property type="match status" value="1"/>
</dbReference>
<dbReference type="PANTHER" id="PTHR30137">
    <property type="entry name" value="LUCIFERASE-LIKE MONOOXYGENASE"/>
    <property type="match status" value="1"/>
</dbReference>
<protein>
    <submittedName>
        <fullName evidence="3">Luciferase</fullName>
    </submittedName>
</protein>
<reference evidence="3 4" key="1">
    <citation type="submission" date="2014-06" db="EMBL/GenBank/DDBJ databases">
        <title>Draft genome sequence of Bacillus manliponensis JCM 15802 (MCCC 1A00708).</title>
        <authorList>
            <person name="Lai Q."/>
            <person name="Liu Y."/>
            <person name="Shao Z."/>
        </authorList>
    </citation>
    <scope>NUCLEOTIDE SEQUENCE [LARGE SCALE GENOMIC DNA]</scope>
    <source>
        <strain evidence="3 4">JCM 15802</strain>
    </source>
</reference>
<dbReference type="GO" id="GO:0005829">
    <property type="term" value="C:cytosol"/>
    <property type="evidence" value="ECO:0007669"/>
    <property type="project" value="TreeGrafter"/>
</dbReference>
<evidence type="ECO:0000313" key="3">
    <source>
        <dbReference type="EMBL" id="KEK21261.1"/>
    </source>
</evidence>
<dbReference type="InterPro" id="IPR011251">
    <property type="entry name" value="Luciferase-like_dom"/>
</dbReference>
<dbReference type="OrthoDB" id="9780518at2"/>
<evidence type="ECO:0000256" key="1">
    <source>
        <dbReference type="ARBA" id="ARBA00007789"/>
    </source>
</evidence>
<dbReference type="eggNOG" id="COG2141">
    <property type="taxonomic scope" value="Bacteria"/>
</dbReference>
<feature type="domain" description="Luciferase-like" evidence="2">
    <location>
        <begin position="1"/>
        <end position="296"/>
    </location>
</feature>
<gene>
    <name evidence="3" type="ORF">BAMA_00375</name>
</gene>
<proteinExistence type="predicted"/>
<accession>A0A073K3T4</accession>
<dbReference type="STRING" id="574376.BAMA_00375"/>
<keyword evidence="4" id="KW-1185">Reference proteome</keyword>
<comment type="caution">
    <text evidence="3">The sequence shown here is derived from an EMBL/GenBank/DDBJ whole genome shotgun (WGS) entry which is preliminary data.</text>
</comment>
<dbReference type="InterPro" id="IPR036661">
    <property type="entry name" value="Luciferase-like_sf"/>
</dbReference>
<dbReference type="Pfam" id="PF00296">
    <property type="entry name" value="Bac_luciferase"/>
    <property type="match status" value="1"/>
</dbReference>
<dbReference type="RefSeq" id="WP_034634913.1">
    <property type="nucleotide sequence ID" value="NZ_CBCSJC010000002.1"/>
</dbReference>
<dbReference type="EMBL" id="JOTN01000001">
    <property type="protein sequence ID" value="KEK21261.1"/>
    <property type="molecule type" value="Genomic_DNA"/>
</dbReference>
<dbReference type="FunFam" id="3.20.20.30:FF:000002">
    <property type="entry name" value="LLM class flavin-dependent oxidoreductase"/>
    <property type="match status" value="1"/>
</dbReference>
<dbReference type="NCBIfam" id="TIGR03558">
    <property type="entry name" value="oxido_grp_1"/>
    <property type="match status" value="1"/>
</dbReference>
<dbReference type="GO" id="GO:0016705">
    <property type="term" value="F:oxidoreductase activity, acting on paired donors, with incorporation or reduction of molecular oxygen"/>
    <property type="evidence" value="ECO:0007669"/>
    <property type="project" value="InterPro"/>
</dbReference>
<dbReference type="InterPro" id="IPR050766">
    <property type="entry name" value="Bact_Lucif_Oxidored"/>
</dbReference>
<evidence type="ECO:0000313" key="4">
    <source>
        <dbReference type="Proteomes" id="UP000027822"/>
    </source>
</evidence>
<name>A0A073K3T4_9BACI</name>
<sequence>MKLSVLDQTPISNGHTPHETIQNTIELAQLVDGLGYHRIWYSEHHGSANLASASPEILIAHIASVTNQIRVGSGGIMLMHYSPLKMAEIFKTLTTLYPNRIDFGVGRAPGGDQFSTLALHEGKQPNLFNQYDKLVETMMFMSETMPADHLYNRTLAAPLGALLPEVWLLGSSGNSAAQAGRFGIGYSFAQFISGQLSAEMLESYRTNFTPSEFLQTPQINVGYFVMAAETAEEAEYHAASLDLNLLFLDKGMPFQIVSPEDALNYSYTEMDKMRIQKNRNRFLVGSAKDVANTLREHDEKFGINEAVIGTISHSHEARLQSYQLLAKELL</sequence>
<comment type="similarity">
    <text evidence="1">To bacterial alkanal monooxygenase alpha and beta chains.</text>
</comment>